<dbReference type="Gene3D" id="1.10.506.10">
    <property type="entry name" value="GTPase Activation - p120gap, domain 1"/>
    <property type="match status" value="2"/>
</dbReference>
<dbReference type="InterPro" id="IPR021887">
    <property type="entry name" value="DAB2P_C"/>
</dbReference>
<dbReference type="InterPro" id="IPR000008">
    <property type="entry name" value="C2_dom"/>
</dbReference>
<keyword evidence="3" id="KW-0175">Coiled coil</keyword>
<dbReference type="InterPro" id="IPR023152">
    <property type="entry name" value="RasGAP_CS"/>
</dbReference>
<dbReference type="SMART" id="SM00323">
    <property type="entry name" value="RasGAP"/>
    <property type="match status" value="1"/>
</dbReference>
<keyword evidence="1" id="KW-0343">GTPase activation</keyword>
<dbReference type="Gene3D" id="2.60.40.150">
    <property type="entry name" value="C2 domain"/>
    <property type="match status" value="1"/>
</dbReference>
<evidence type="ECO:0000256" key="1">
    <source>
        <dbReference type="ARBA" id="ARBA00022468"/>
    </source>
</evidence>
<gene>
    <name evidence="7" type="primary">rasal2</name>
</gene>
<dbReference type="InterPro" id="IPR035892">
    <property type="entry name" value="C2_domain_sf"/>
</dbReference>
<feature type="region of interest" description="Disordered" evidence="4">
    <location>
        <begin position="716"/>
        <end position="801"/>
    </location>
</feature>
<organism evidence="7 8">
    <name type="scientific">Sinocyclocheilus rhinocerous</name>
    <dbReference type="NCBI Taxonomy" id="307959"/>
    <lineage>
        <taxon>Eukaryota</taxon>
        <taxon>Metazoa</taxon>
        <taxon>Chordata</taxon>
        <taxon>Craniata</taxon>
        <taxon>Vertebrata</taxon>
        <taxon>Euteleostomi</taxon>
        <taxon>Actinopterygii</taxon>
        <taxon>Neopterygii</taxon>
        <taxon>Teleostei</taxon>
        <taxon>Ostariophysi</taxon>
        <taxon>Cypriniformes</taxon>
        <taxon>Cyprinidae</taxon>
        <taxon>Cyprininae</taxon>
        <taxon>Sinocyclocheilus</taxon>
    </lineage>
</organism>
<feature type="compositionally biased region" description="Polar residues" evidence="4">
    <location>
        <begin position="731"/>
        <end position="740"/>
    </location>
</feature>
<feature type="compositionally biased region" description="Pro residues" evidence="4">
    <location>
        <begin position="656"/>
        <end position="669"/>
    </location>
</feature>
<feature type="compositionally biased region" description="Low complexity" evidence="4">
    <location>
        <begin position="716"/>
        <end position="730"/>
    </location>
</feature>
<dbReference type="SMART" id="SM00239">
    <property type="entry name" value="C2"/>
    <property type="match status" value="1"/>
</dbReference>
<dbReference type="InterPro" id="IPR001936">
    <property type="entry name" value="RasGAP_dom"/>
</dbReference>
<sequence>LDTLFQGTRGRGRGRGSIKRTKSQTKLDRNTSFRLPSLRPTENDRSRGLTKLKESCSHESLLSPGSAVEALDLSMEEDVYIKPLHSSILGQDFCFEVAYSGGSKCFSCSSAAERDKWMENLKRTVQPNKDNCRRAENVLRLWIIEAKDLPPKKKYFCELCLDDMLYARTTSKTRSDCLFWGEHFEFSGVPSIKSITVHIYRDVDKKKKKDKNNYVGLVNIPVQGVMGRQFVEKWYPVSTPTTSKSKGGGPSIRIKSRFQTVSILPMEQYKEFAEFVTNNYTMLCSVLEPVISVKNKEEMASALVHILQSTGRAKDFLTDLVMSEVDRCADHDVLIFRENTLATKAIEEYLKLVGQKYLHDALGEFIKALYESDENCEVDPSKCSSNELPEHQSNLKMCCELAFCKIINSYCVFPRELKEVFASWKQQCHARGKQDISQRLISASLFLRFLCPAIMSPSLFNLMQEYPDDRTSRTLTLIAKVIQNLANFAKFGNKEEYMAFMNDFLEHEWAGMTRFLLEISNLETISNTPGFEGYIDLGRELSVLHSLLWEVVSQLDKVLKSLQTIILEMRSIKSPVQEHMEALVRGKHPLLGQQSSTHSMSFSDKEERDSPLPNGRSISLMDLQDSYLAQGHPGPNSLNEAPPRLGRVGSQASIGPVPPPHLHQPPVHPKVPQLRDNLPQSAPQVRRPIHPSLSQQRSLQPLSFQNPVYHLSNLHAQSTHSTQSTHSAQSLQPDSSSENLSTGSSRSASPSASGGRGATPRARMPSTSSVEEELTRKSIQGQETPPPSARWHPPLADQHSGAQVVVVPRQSSTGTAHIVKVEQQSRGVGLAAGNAGLRIPRSLPHSTSLRSSSSVNTEPMQQSGERSRQQSTCSKDSSVPGGRGTKQVQSPVESVTMSPVERTAAWVLNNGQYEDEEEEGLSKDDAKHVEKYEQEISKLKERLRASSRRLEEYERRLLAQEQQMQKLLLEYKARLEDSEDRLRRQQEEKDSQMKSIICRLMAVEEELKRDHAEMQAVIDAKQKIIDAQEKRISSLDAANSRLMSALTQVKERYSMHNLRNGLSPTNPTKLSITEGYD</sequence>
<feature type="compositionally biased region" description="Low complexity" evidence="4">
    <location>
        <begin position="840"/>
        <end position="854"/>
    </location>
</feature>
<feature type="region of interest" description="Disordered" evidence="4">
    <location>
        <begin position="1058"/>
        <end position="1077"/>
    </location>
</feature>
<protein>
    <submittedName>
        <fullName evidence="7">Uncharacterized protein</fullName>
    </submittedName>
</protein>
<dbReference type="Pfam" id="PF00168">
    <property type="entry name" value="C2"/>
    <property type="match status" value="1"/>
</dbReference>
<keyword evidence="2" id="KW-0597">Phosphoprotein</keyword>
<dbReference type="AlphaFoldDB" id="A0A673J469"/>
<reference evidence="7" key="2">
    <citation type="submission" date="2025-09" db="UniProtKB">
        <authorList>
            <consortium name="Ensembl"/>
        </authorList>
    </citation>
    <scope>IDENTIFICATION</scope>
</reference>
<dbReference type="CDD" id="cd22265">
    <property type="entry name" value="UDM1_RNF168"/>
    <property type="match status" value="1"/>
</dbReference>
<evidence type="ECO:0000259" key="5">
    <source>
        <dbReference type="PROSITE" id="PS50004"/>
    </source>
</evidence>
<feature type="domain" description="C2" evidence="5">
    <location>
        <begin position="117"/>
        <end position="235"/>
    </location>
</feature>
<dbReference type="SUPFAM" id="SSF48350">
    <property type="entry name" value="GTPase activation domain, GAP"/>
    <property type="match status" value="1"/>
</dbReference>
<dbReference type="PROSITE" id="PS50018">
    <property type="entry name" value="RAS_GTPASE_ACTIV_2"/>
    <property type="match status" value="1"/>
</dbReference>
<dbReference type="PANTHER" id="PTHR10194">
    <property type="entry name" value="RAS GTPASE-ACTIVATING PROTEINS"/>
    <property type="match status" value="1"/>
</dbReference>
<dbReference type="SUPFAM" id="SSF50729">
    <property type="entry name" value="PH domain-like"/>
    <property type="match status" value="1"/>
</dbReference>
<dbReference type="Pfam" id="PF25321">
    <property type="entry name" value="PH_RASGAP"/>
    <property type="match status" value="1"/>
</dbReference>
<dbReference type="InterPro" id="IPR008936">
    <property type="entry name" value="Rho_GTPase_activation_prot"/>
</dbReference>
<dbReference type="InterPro" id="IPR039360">
    <property type="entry name" value="Ras_GTPase"/>
</dbReference>
<dbReference type="FunFam" id="2.60.40.150:FF:000010">
    <property type="entry name" value="Ras GTPase-activating protein nGAP isoform 2"/>
    <property type="match status" value="1"/>
</dbReference>
<dbReference type="FunFam" id="1.10.506.10:FF:000001">
    <property type="entry name" value="Ras GTPase-activating protein nGAP isoform 2"/>
    <property type="match status" value="1"/>
</dbReference>
<feature type="compositionally biased region" description="Polar residues" evidence="4">
    <location>
        <begin position="1060"/>
        <end position="1071"/>
    </location>
</feature>
<feature type="compositionally biased region" description="Basic residues" evidence="4">
    <location>
        <begin position="10"/>
        <end position="23"/>
    </location>
</feature>
<keyword evidence="8" id="KW-1185">Reference proteome</keyword>
<dbReference type="PROSITE" id="PS00509">
    <property type="entry name" value="RAS_GTPASE_ACTIV_1"/>
    <property type="match status" value="1"/>
</dbReference>
<proteinExistence type="predicted"/>
<evidence type="ECO:0000313" key="7">
    <source>
        <dbReference type="Ensembl" id="ENSSRHP00000047463.1"/>
    </source>
</evidence>
<feature type="compositionally biased region" description="Polar residues" evidence="4">
    <location>
        <begin position="592"/>
        <end position="602"/>
    </location>
</feature>
<evidence type="ECO:0000259" key="6">
    <source>
        <dbReference type="PROSITE" id="PS50018"/>
    </source>
</evidence>
<feature type="region of interest" description="Disordered" evidence="4">
    <location>
        <begin position="588"/>
        <end position="698"/>
    </location>
</feature>
<accession>A0A673J469</accession>
<feature type="compositionally biased region" description="Low complexity" evidence="4">
    <location>
        <begin position="741"/>
        <end position="753"/>
    </location>
</feature>
<dbReference type="Pfam" id="PF00616">
    <property type="entry name" value="RasGAP"/>
    <property type="match status" value="1"/>
</dbReference>
<dbReference type="Ensembl" id="ENSSRHT00000048794.1">
    <property type="protein sequence ID" value="ENSSRHP00000047463.1"/>
    <property type="gene ID" value="ENSSRHG00000022588.1"/>
</dbReference>
<dbReference type="InterPro" id="IPR057606">
    <property type="entry name" value="SynGAP1-like_PH"/>
</dbReference>
<feature type="coiled-coil region" evidence="3">
    <location>
        <begin position="922"/>
        <end position="995"/>
    </location>
</feature>
<dbReference type="PANTHER" id="PTHR10194:SF52">
    <property type="entry name" value="RAS GTPASE-ACTIVATING PROTEIN NGAP"/>
    <property type="match status" value="1"/>
</dbReference>
<evidence type="ECO:0000313" key="8">
    <source>
        <dbReference type="Proteomes" id="UP000472270"/>
    </source>
</evidence>
<name>A0A673J469_9TELE</name>
<feature type="region of interest" description="Disordered" evidence="4">
    <location>
        <begin position="1"/>
        <end position="26"/>
    </location>
</feature>
<dbReference type="CDD" id="cd04013">
    <property type="entry name" value="C2_SynGAP_like"/>
    <property type="match status" value="1"/>
</dbReference>
<dbReference type="GO" id="GO:0005096">
    <property type="term" value="F:GTPase activator activity"/>
    <property type="evidence" value="ECO:0007669"/>
    <property type="project" value="UniProtKB-KW"/>
</dbReference>
<dbReference type="Pfam" id="PF12004">
    <property type="entry name" value="DAB2P_C"/>
    <property type="match status" value="1"/>
</dbReference>
<dbReference type="SUPFAM" id="SSF49562">
    <property type="entry name" value="C2 domain (Calcium/lipid-binding domain, CaLB)"/>
    <property type="match status" value="1"/>
</dbReference>
<reference evidence="7" key="1">
    <citation type="submission" date="2025-08" db="UniProtKB">
        <authorList>
            <consortium name="Ensembl"/>
        </authorList>
    </citation>
    <scope>IDENTIFICATION</scope>
</reference>
<feature type="compositionally biased region" description="Polar residues" evidence="4">
    <location>
        <begin position="886"/>
        <end position="897"/>
    </location>
</feature>
<feature type="domain" description="Ras-GAP" evidence="6">
    <location>
        <begin position="295"/>
        <end position="487"/>
    </location>
</feature>
<evidence type="ECO:0000256" key="3">
    <source>
        <dbReference type="SAM" id="Coils"/>
    </source>
</evidence>
<dbReference type="PROSITE" id="PS50004">
    <property type="entry name" value="C2"/>
    <property type="match status" value="1"/>
</dbReference>
<evidence type="ECO:0000256" key="2">
    <source>
        <dbReference type="ARBA" id="ARBA00022553"/>
    </source>
</evidence>
<dbReference type="Proteomes" id="UP000472270">
    <property type="component" value="Unassembled WGS sequence"/>
</dbReference>
<dbReference type="CDD" id="cd05136">
    <property type="entry name" value="RasGAP_DAB2IP"/>
    <property type="match status" value="1"/>
</dbReference>
<evidence type="ECO:0000256" key="4">
    <source>
        <dbReference type="SAM" id="MobiDB-lite"/>
    </source>
</evidence>
<feature type="region of interest" description="Disordered" evidence="4">
    <location>
        <begin position="836"/>
        <end position="898"/>
    </location>
</feature>
<feature type="compositionally biased region" description="Polar residues" evidence="4">
    <location>
        <begin position="855"/>
        <end position="877"/>
    </location>
</feature>